<keyword evidence="2" id="KW-1185">Reference proteome</keyword>
<dbReference type="Pfam" id="PF04268">
    <property type="entry name" value="SoxG"/>
    <property type="match status" value="1"/>
</dbReference>
<sequence>MADSVAASVADSPAEPVAVSTAVSTATSLAERRSPAAAFAARFEAASAGGGLRLAEIPFLTQINLRVDPKSPAAERIGTAIGVPLPVEPGTAAGGGGLEVLWLGPDEWLVVGPEGAAPGLVERLTEAADGEHVSVVDVSAQRTTLVVAGDRARDVLAHGCALDLHPRVFGPGRVAQTMLARAGVVLVAGADGFRLLVRSSFAAYVAEWLLDASVEYVAGG</sequence>
<organism evidence="1 2">
    <name type="scientific">Microbispora bryophytorum subsp. camponoti</name>
    <dbReference type="NCBI Taxonomy" id="1677852"/>
    <lineage>
        <taxon>Bacteria</taxon>
        <taxon>Bacillati</taxon>
        <taxon>Actinomycetota</taxon>
        <taxon>Actinomycetes</taxon>
        <taxon>Streptosporangiales</taxon>
        <taxon>Streptosporangiaceae</taxon>
        <taxon>Microbispora</taxon>
    </lineage>
</organism>
<dbReference type="Gene3D" id="3.30.1360.120">
    <property type="entry name" value="Probable tRNA modification gtpase trme, domain 1"/>
    <property type="match status" value="1"/>
</dbReference>
<dbReference type="Gene3D" id="3.30.70.1520">
    <property type="entry name" value="Heterotetrameric sarcosine oxidase"/>
    <property type="match status" value="1"/>
</dbReference>
<dbReference type="SUPFAM" id="SSF103025">
    <property type="entry name" value="Folate-binding domain"/>
    <property type="match status" value="1"/>
</dbReference>
<dbReference type="Proteomes" id="UP000653231">
    <property type="component" value="Unassembled WGS sequence"/>
</dbReference>
<accession>A0ABR8L7Y6</accession>
<dbReference type="EMBL" id="JACXRZ010000025">
    <property type="protein sequence ID" value="MBD3147036.1"/>
    <property type="molecule type" value="Genomic_DNA"/>
</dbReference>
<dbReference type="InterPro" id="IPR007375">
    <property type="entry name" value="SoxG"/>
</dbReference>
<protein>
    <submittedName>
        <fullName evidence="1">Sarcosine oxidase subunit gamma</fullName>
    </submittedName>
</protein>
<evidence type="ECO:0000313" key="1">
    <source>
        <dbReference type="EMBL" id="MBD3147036.1"/>
    </source>
</evidence>
<reference evidence="1 2" key="1">
    <citation type="submission" date="2020-09" db="EMBL/GenBank/DDBJ databases">
        <title>Actinomycete isolated from the Camponotus japonicus Mayr.</title>
        <authorList>
            <person name="Gong X."/>
        </authorList>
    </citation>
    <scope>NUCLEOTIDE SEQUENCE [LARGE SCALE GENOMIC DNA]</scope>
    <source>
        <strain evidence="1 2">2C-HV3</strain>
    </source>
</reference>
<proteinExistence type="predicted"/>
<comment type="caution">
    <text evidence="1">The sequence shown here is derived from an EMBL/GenBank/DDBJ whole genome shotgun (WGS) entry which is preliminary data.</text>
</comment>
<evidence type="ECO:0000313" key="2">
    <source>
        <dbReference type="Proteomes" id="UP000653231"/>
    </source>
</evidence>
<name>A0ABR8L7Y6_9ACTN</name>
<dbReference type="InterPro" id="IPR027266">
    <property type="entry name" value="TrmE/GcvT-like"/>
</dbReference>
<gene>
    <name evidence="1" type="ORF">IEQ31_28135</name>
</gene>